<reference evidence="1 2" key="1">
    <citation type="submission" date="2020-02" db="EMBL/GenBank/DDBJ databases">
        <authorList>
            <person name="Ma Q."/>
            <person name="Huang Y."/>
            <person name="Song X."/>
            <person name="Pei D."/>
        </authorList>
    </citation>
    <scope>NUCLEOTIDE SEQUENCE [LARGE SCALE GENOMIC DNA]</scope>
    <source>
        <strain evidence="1">Sxm20200214</strain>
        <tissue evidence="1">Leaf</tissue>
    </source>
</reference>
<organism evidence="1 2">
    <name type="scientific">Brassica carinata</name>
    <name type="common">Ethiopian mustard</name>
    <name type="synonym">Abyssinian cabbage</name>
    <dbReference type="NCBI Taxonomy" id="52824"/>
    <lineage>
        <taxon>Eukaryota</taxon>
        <taxon>Viridiplantae</taxon>
        <taxon>Streptophyta</taxon>
        <taxon>Embryophyta</taxon>
        <taxon>Tracheophyta</taxon>
        <taxon>Spermatophyta</taxon>
        <taxon>Magnoliopsida</taxon>
        <taxon>eudicotyledons</taxon>
        <taxon>Gunneridae</taxon>
        <taxon>Pentapetalae</taxon>
        <taxon>rosids</taxon>
        <taxon>malvids</taxon>
        <taxon>Brassicales</taxon>
        <taxon>Brassicaceae</taxon>
        <taxon>Brassiceae</taxon>
        <taxon>Brassica</taxon>
    </lineage>
</organism>
<dbReference type="EMBL" id="JAAMPC010000017">
    <property type="protein sequence ID" value="KAG2247498.1"/>
    <property type="molecule type" value="Genomic_DNA"/>
</dbReference>
<evidence type="ECO:0000313" key="2">
    <source>
        <dbReference type="Proteomes" id="UP000886595"/>
    </source>
</evidence>
<sequence>MRVFHLASIDYIEDLVTYNAADHNVEQALITLKKGLQVLIWISSSGEKRLKLASVSKIVPRQRTVRRYSSFSCESVLFGSCSEASGLNTVSFKAVFYVVKLHPSFCFFCFFNFSGLAKLSVTC</sequence>
<dbReference type="OrthoDB" id="10518081at2759"/>
<comment type="caution">
    <text evidence="1">The sequence shown here is derived from an EMBL/GenBank/DDBJ whole genome shotgun (WGS) entry which is preliminary data.</text>
</comment>
<proteinExistence type="predicted"/>
<protein>
    <submittedName>
        <fullName evidence="1">Uncharacterized protein</fullName>
    </submittedName>
</protein>
<evidence type="ECO:0000313" key="1">
    <source>
        <dbReference type="EMBL" id="KAG2247498.1"/>
    </source>
</evidence>
<gene>
    <name evidence="1" type="ORF">Bca52824_087126</name>
</gene>
<name>A0A8X7PB34_BRACI</name>
<dbReference type="Proteomes" id="UP000886595">
    <property type="component" value="Unassembled WGS sequence"/>
</dbReference>
<keyword evidence="2" id="KW-1185">Reference proteome</keyword>
<accession>A0A8X7PB34</accession>
<dbReference type="AlphaFoldDB" id="A0A8X7PB34"/>